<evidence type="ECO:0000256" key="3">
    <source>
        <dbReference type="ARBA" id="ARBA00022448"/>
    </source>
</evidence>
<feature type="domain" description="Ubiquitin-like" evidence="11">
    <location>
        <begin position="909"/>
        <end position="987"/>
    </location>
</feature>
<dbReference type="FunFam" id="3.30.1610.10:FF:000008">
    <property type="entry name" value="Uncharacterized protein"/>
    <property type="match status" value="1"/>
</dbReference>
<sequence>MSFGGFGSTSTPASGGFGGFGSGGTSGGFGSSAAASPFGGGAASGGFGSGTSAFGAGAAKPAFGGFGAAAPATGGGFGTQQTTTTGFGGFGAAAASSTGFGAAAAPATTSGFGATSAFGGGATTGGFGSSGTSAFGASTPFGAKPAASSSPFGSTSTFGGGAGTTSAFGGAATTGGFGTPTPASGGMFGNTTGGFGASAAKSPFGATSTATTGGFGSQATGTTGFGGFGAQPAAAAATGQVQVGTGQPPYQPTREMEPSGTGGTANYVSISRMPAYLHKSTEELRYEDYLKRTNPAAAQAAATQNAPAPGATTGGTGAFGGFGSQAATSSAFGSTTGGFGANQPSAFGTTSTGGGFGSSAFGSTTTAPTTGGFGGFGSQPAAPATSGGMFGNTAARPATGAFGAPATTSAFGATPGATSAFGAPATGGGFGSTTGGFGSSFSAAPAAQPQTGGFGGFGTTTPAASSGFGASAFGKPAASGGFGGFGTTATPAAAPATGGFGFGAAQPQAGATTSLFGGATAAAPASTGFSFGATAPKPAATGGFGFGSTGGTSAFGSTTGGAFGAAAPSAFGATPAQPAAGATSLFGSTAGATGSTGSFGFGATPSTAPGAGTSLFGAAKPATTSLFGSTAGSSTTGGLFSNTAGTGGSSLFGGTNTATNTGATGFGFGTAGGFGSTTTGGFGGFGAAATPAVQPGGFGATGSLFGQAQQPAQAAAAQPQNLVAAPDVNPYGAGSFGAGLVEQNVKAALDLQSIKTGSSASSRLTTFADDVGLPRGPLDPPLVTRRQTVSNRHAIPVSFIRGSFKGSRSRFSTFTSPSISSALSSGARVKSESSSGSGKKDEFKFTSSLFRNSVTKKLVINKGEQASNRGSGTHSHVFVVPITDNDYVDLHEIGSAHTRLLKPGDDGKYSVSFCNQTNKKSFSLRLYPNQTVKQARSEVKQLLRESSVSAASSIVDIELVLRGRIVHDSSTIEELQLKEVDSIDVVVIGNRAENKEHEAQTASISSLTKKLDAQPNEEAVPPKRFMTYDEYLASASRDEDDLFKDTEASGTSRASPATSSCPILKNKDYYTIPSYERLQAMADHELSQVEKFTVGCRGLGAVEWIGKTDVRDLDLDELVYFEKKEVIVYKDDTKKHELGKGLNKPAIVELLGIFPPRKSASPEKYKERVKQRTQDIGATFLDYSIEKGIWRFRVEHFSRYGFDDDDDDEDIDMDGHDMTGDASSKELHVDQSSRKPGMTRGLVARRGVIPFSTERSGLFRQSGIYGGEVNSSSVVVSFGEHSTPSATSDKWAGISDDSESVGPASEPQMNFNPAEAEVATKKDQRPTSEVFPVIPYSLKPLGVNSADRLQSRETSTTYQMMLQASNQGQSKVVRNHVDGGMFMARSFRCSWGPNGELVNLGKLVSHPEKNPNVENKGRRVSIEFPLRLSETRKSDLHDGMKLHYEYSSKGRNPDDLVDRDGSEVPAQFALPVHEPLMSCLHKYVAHAESRVQKAPNRSSEKRTLLLWKLIQALWGQEHGAKIGDRPDSAFYPLASRDDPNEVENLDTFQTVDLRREAISQWFEIALKDAENTGTFDGTPNLEGVLSLLCQHRIAEASEMAIECGDFRLATLIAQAASYECNDFRSLMETQMAQWSENGSLEFMDKTLVLIYSALAGSVEVLTAQKGASMSWIMCLALFLWYKRGPATPLKSALALYEDAVSKKQASGSLSQFALPETGKDDVLMELMKLYIEDAASLCRVLSPSGFMSQDSHHLDYELSWHLYSVLRAIGYKLDREWESHIQQNFIRQLEGAGLWEDAVYVALNISDVIERENTCRELLFRNADVLASDVSKGEQLCERLNLPPEWISEALAVRAVAKLEYHEEIAHWMAARHYEEAHTCLIAHVAMRCLFSNEKSILMELLMDMEPMAAYIPQWKSCDKVDTVGGGLLLEYLRLEQQKGLEAGHEDQFIQRIMLLSQQLSSARDASAKDASKKREKNALLAQTCVSSMIVSLATQAVQLRSLLSYTQEREFLDDASSSSTPLELEPEFLGGLAHLVTGRETSFVESYRTSQLMHLCSTFIDWRA</sequence>
<evidence type="ECO:0000256" key="1">
    <source>
        <dbReference type="ARBA" id="ARBA00004567"/>
    </source>
</evidence>
<dbReference type="PANTHER" id="PTHR23198:SF6">
    <property type="entry name" value="NUCLEAR PORE COMPLEX PROTEIN NUP98-NUP96"/>
    <property type="match status" value="1"/>
</dbReference>
<feature type="region of interest" description="Disordered" evidence="10">
    <location>
        <begin position="1205"/>
        <end position="1238"/>
    </location>
</feature>
<organism evidence="13 14">
    <name type="scientific">Phytophthora oleae</name>
    <dbReference type="NCBI Taxonomy" id="2107226"/>
    <lineage>
        <taxon>Eukaryota</taxon>
        <taxon>Sar</taxon>
        <taxon>Stramenopiles</taxon>
        <taxon>Oomycota</taxon>
        <taxon>Peronosporomycetes</taxon>
        <taxon>Peronosporales</taxon>
        <taxon>Peronosporaceae</taxon>
        <taxon>Phytophthora</taxon>
    </lineage>
</organism>
<evidence type="ECO:0000313" key="13">
    <source>
        <dbReference type="EMBL" id="KAL3657855.1"/>
    </source>
</evidence>
<name>A0ABD3ETM0_9STRA</name>
<evidence type="ECO:0000256" key="10">
    <source>
        <dbReference type="SAM" id="MobiDB-lite"/>
    </source>
</evidence>
<keyword evidence="3" id="KW-0813">Transport</keyword>
<dbReference type="InterPro" id="IPR036903">
    <property type="entry name" value="Nup98_auto-Pept-S59_dom_sf"/>
</dbReference>
<dbReference type="FunFam" id="1.10.10.2360:FF:000004">
    <property type="entry name" value="Nuclear pore complex protein Nup98-Nup96"/>
    <property type="match status" value="1"/>
</dbReference>
<comment type="similarity">
    <text evidence="2">Belongs to the nucleoporin GLFG family.</text>
</comment>
<reference evidence="13 14" key="1">
    <citation type="submission" date="2024-09" db="EMBL/GenBank/DDBJ databases">
        <title>Genome sequencing and assembly of Phytophthora oleae, isolate VK10A, causative agent of rot of olive drupes.</title>
        <authorList>
            <person name="Conti Taguali S."/>
            <person name="Riolo M."/>
            <person name="La Spada F."/>
            <person name="Cacciola S.O."/>
            <person name="Dionisio G."/>
        </authorList>
    </citation>
    <scope>NUCLEOTIDE SEQUENCE [LARGE SCALE GENOMIC DNA]</scope>
    <source>
        <strain evidence="13 14">VK10A</strain>
    </source>
</reference>
<dbReference type="GO" id="GO:0005643">
    <property type="term" value="C:nuclear pore"/>
    <property type="evidence" value="ECO:0007669"/>
    <property type="project" value="UniProtKB-SubCell"/>
</dbReference>
<accession>A0ABD3ETM0</accession>
<dbReference type="GO" id="GO:0015031">
    <property type="term" value="P:protein transport"/>
    <property type="evidence" value="ECO:0007669"/>
    <property type="project" value="UniProtKB-KW"/>
</dbReference>
<evidence type="ECO:0000259" key="11">
    <source>
        <dbReference type="PROSITE" id="PS50053"/>
    </source>
</evidence>
<keyword evidence="5" id="KW-0509">mRNA transport</keyword>
<evidence type="ECO:0000256" key="7">
    <source>
        <dbReference type="ARBA" id="ARBA00023010"/>
    </source>
</evidence>
<dbReference type="GO" id="GO:0051028">
    <property type="term" value="P:mRNA transport"/>
    <property type="evidence" value="ECO:0007669"/>
    <property type="project" value="UniProtKB-KW"/>
</dbReference>
<feature type="region of interest" description="Disordered" evidence="10">
    <location>
        <begin position="997"/>
        <end position="1018"/>
    </location>
</feature>
<dbReference type="Proteomes" id="UP001632037">
    <property type="component" value="Unassembled WGS sequence"/>
</dbReference>
<feature type="domain" description="Peptidase S59" evidence="12">
    <location>
        <begin position="1066"/>
        <end position="1197"/>
    </location>
</feature>
<proteinExistence type="inferred from homology"/>
<gene>
    <name evidence="13" type="ORF">V7S43_017233</name>
</gene>
<dbReference type="Pfam" id="PF04096">
    <property type="entry name" value="Nucleoporin2"/>
    <property type="match status" value="1"/>
</dbReference>
<evidence type="ECO:0000256" key="6">
    <source>
        <dbReference type="ARBA" id="ARBA00022927"/>
    </source>
</evidence>
<keyword evidence="4" id="KW-0068">Autocatalytic cleavage</keyword>
<evidence type="ECO:0000256" key="8">
    <source>
        <dbReference type="ARBA" id="ARBA00023132"/>
    </source>
</evidence>
<keyword evidence="6" id="KW-0653">Protein transport</keyword>
<dbReference type="InterPro" id="IPR000626">
    <property type="entry name" value="Ubiquitin-like_dom"/>
</dbReference>
<evidence type="ECO:0000256" key="2">
    <source>
        <dbReference type="ARBA" id="ARBA00008926"/>
    </source>
</evidence>
<evidence type="ECO:0000256" key="4">
    <source>
        <dbReference type="ARBA" id="ARBA00022813"/>
    </source>
</evidence>
<dbReference type="PROSITE" id="PS50053">
    <property type="entry name" value="UBIQUITIN_2"/>
    <property type="match status" value="1"/>
</dbReference>
<feature type="compositionally biased region" description="Basic and acidic residues" evidence="10">
    <location>
        <begin position="1213"/>
        <end position="1233"/>
    </location>
</feature>
<evidence type="ECO:0000259" key="12">
    <source>
        <dbReference type="PROSITE" id="PS51434"/>
    </source>
</evidence>
<evidence type="ECO:0000256" key="9">
    <source>
        <dbReference type="ARBA" id="ARBA00023242"/>
    </source>
</evidence>
<dbReference type="PROSITE" id="PS51434">
    <property type="entry name" value="NUP_C"/>
    <property type="match status" value="1"/>
</dbReference>
<dbReference type="InterPro" id="IPR021967">
    <property type="entry name" value="Nup98_C"/>
</dbReference>
<evidence type="ECO:0000256" key="5">
    <source>
        <dbReference type="ARBA" id="ARBA00022816"/>
    </source>
</evidence>
<dbReference type="EMBL" id="JBIMZQ010000060">
    <property type="protein sequence ID" value="KAL3657855.1"/>
    <property type="molecule type" value="Genomic_DNA"/>
</dbReference>
<dbReference type="Pfam" id="PF12110">
    <property type="entry name" value="Nup96"/>
    <property type="match status" value="1"/>
</dbReference>
<evidence type="ECO:0000313" key="14">
    <source>
        <dbReference type="Proteomes" id="UP001632037"/>
    </source>
</evidence>
<dbReference type="InterPro" id="IPR007230">
    <property type="entry name" value="Nup98_auto-Pept-S59_dom"/>
</dbReference>
<dbReference type="SUPFAM" id="SSF82215">
    <property type="entry name" value="C-terminal autoproteolytic domain of nucleoporin nup98"/>
    <property type="match status" value="1"/>
</dbReference>
<dbReference type="Gene3D" id="1.25.40.690">
    <property type="match status" value="1"/>
</dbReference>
<dbReference type="InterPro" id="IPR037665">
    <property type="entry name" value="Nucleoporin_S59-like"/>
</dbReference>
<comment type="caution">
    <text evidence="13">The sequence shown here is derived from an EMBL/GenBank/DDBJ whole genome shotgun (WGS) entry which is preliminary data.</text>
</comment>
<evidence type="ECO:0008006" key="15">
    <source>
        <dbReference type="Google" id="ProtNLM"/>
    </source>
</evidence>
<dbReference type="Gene3D" id="3.30.1610.10">
    <property type="entry name" value="Peptidase S59, nucleoporin"/>
    <property type="match status" value="1"/>
</dbReference>
<dbReference type="PANTHER" id="PTHR23198">
    <property type="entry name" value="NUCLEOPORIN"/>
    <property type="match status" value="1"/>
</dbReference>
<keyword evidence="14" id="KW-1185">Reference proteome</keyword>
<keyword evidence="7" id="KW-0811">Translocation</keyword>
<keyword evidence="8" id="KW-0906">Nuclear pore complex</keyword>
<dbReference type="Gene3D" id="1.10.10.2360">
    <property type="match status" value="1"/>
</dbReference>
<comment type="subcellular location">
    <subcellularLocation>
        <location evidence="1">Nucleus</location>
        <location evidence="1">Nuclear pore complex</location>
    </subcellularLocation>
</comment>
<feature type="region of interest" description="Disordered" evidence="10">
    <location>
        <begin position="1279"/>
        <end position="1309"/>
    </location>
</feature>
<protein>
    <recommendedName>
        <fullName evidence="15">Peptidase S59 domain-containing protein</fullName>
    </recommendedName>
</protein>
<keyword evidence="9" id="KW-0539">Nucleus</keyword>